<dbReference type="InterPro" id="IPR029068">
    <property type="entry name" value="Glyas_Bleomycin-R_OHBP_Dase"/>
</dbReference>
<reference evidence="2 3" key="1">
    <citation type="submission" date="2020-08" db="EMBL/GenBank/DDBJ databases">
        <title>Genome sequence of Phycicoccus endophyticus JCM 31784T.</title>
        <authorList>
            <person name="Hyun D.-W."/>
            <person name="Bae J.-W."/>
        </authorList>
    </citation>
    <scope>NUCLEOTIDE SEQUENCE [LARGE SCALE GENOMIC DNA]</scope>
    <source>
        <strain evidence="2 3">JCM 31784</strain>
    </source>
</reference>
<dbReference type="InterPro" id="IPR041581">
    <property type="entry name" value="Glyoxalase_6"/>
</dbReference>
<dbReference type="KEGG" id="pei:H9L10_09245"/>
<evidence type="ECO:0000259" key="1">
    <source>
        <dbReference type="Pfam" id="PF18029"/>
    </source>
</evidence>
<accession>A0A7G9QYT8</accession>
<dbReference type="EMBL" id="CP060712">
    <property type="protein sequence ID" value="QNN48513.1"/>
    <property type="molecule type" value="Genomic_DNA"/>
</dbReference>
<dbReference type="RefSeq" id="WP_166103857.1">
    <property type="nucleotide sequence ID" value="NZ_BMMY01000003.1"/>
</dbReference>
<gene>
    <name evidence="2" type="ORF">H9L10_09245</name>
</gene>
<evidence type="ECO:0000313" key="3">
    <source>
        <dbReference type="Proteomes" id="UP000515976"/>
    </source>
</evidence>
<dbReference type="SUPFAM" id="SSF54593">
    <property type="entry name" value="Glyoxalase/Bleomycin resistance protein/Dihydroxybiphenyl dioxygenase"/>
    <property type="match status" value="1"/>
</dbReference>
<keyword evidence="3" id="KW-1185">Reference proteome</keyword>
<dbReference type="CDD" id="cd06587">
    <property type="entry name" value="VOC"/>
    <property type="match status" value="1"/>
</dbReference>
<evidence type="ECO:0000313" key="2">
    <source>
        <dbReference type="EMBL" id="QNN48513.1"/>
    </source>
</evidence>
<sequence>MTVLLEALCTDAADPQALARFWAGVIGGQVAHDRPGAVTLVPEDPRCVPLRFRHSDAPRTGPNRYHLHVTTTSAEDMAATVAHVLELGGEHLDVGQTPQEGHVVLADPDGTELSVHPAR</sequence>
<organism evidence="2 3">
    <name type="scientific">Phycicoccus endophyticus</name>
    <dbReference type="NCBI Taxonomy" id="1690220"/>
    <lineage>
        <taxon>Bacteria</taxon>
        <taxon>Bacillati</taxon>
        <taxon>Actinomycetota</taxon>
        <taxon>Actinomycetes</taxon>
        <taxon>Micrococcales</taxon>
        <taxon>Intrasporangiaceae</taxon>
        <taxon>Phycicoccus</taxon>
    </lineage>
</organism>
<dbReference type="PANTHER" id="PTHR35908:SF1">
    <property type="entry name" value="CONSERVED PROTEIN"/>
    <property type="match status" value="1"/>
</dbReference>
<name>A0A7G9QYT8_9MICO</name>
<dbReference type="PANTHER" id="PTHR35908">
    <property type="entry name" value="HYPOTHETICAL FUSION PROTEIN"/>
    <property type="match status" value="1"/>
</dbReference>
<dbReference type="Pfam" id="PF18029">
    <property type="entry name" value="Glyoxalase_6"/>
    <property type="match status" value="1"/>
</dbReference>
<dbReference type="Gene3D" id="3.10.180.10">
    <property type="entry name" value="2,3-Dihydroxybiphenyl 1,2-Dioxygenase, domain 1"/>
    <property type="match status" value="1"/>
</dbReference>
<dbReference type="Proteomes" id="UP000515976">
    <property type="component" value="Chromosome"/>
</dbReference>
<proteinExistence type="predicted"/>
<feature type="domain" description="Glyoxalase-like" evidence="1">
    <location>
        <begin position="8"/>
        <end position="115"/>
    </location>
</feature>
<protein>
    <submittedName>
        <fullName evidence="2">VOC family protein</fullName>
    </submittedName>
</protein>
<dbReference type="AlphaFoldDB" id="A0A7G9QYT8"/>